<comment type="caution">
    <text evidence="3">The sequence shown here is derived from an EMBL/GenBank/DDBJ whole genome shotgun (WGS) entry which is preliminary data.</text>
</comment>
<feature type="transmembrane region" description="Helical" evidence="2">
    <location>
        <begin position="6"/>
        <end position="26"/>
    </location>
</feature>
<dbReference type="RefSeq" id="WP_141634138.1">
    <property type="nucleotide sequence ID" value="NZ_VIGB01000003.1"/>
</dbReference>
<keyword evidence="2" id="KW-0472">Membrane</keyword>
<protein>
    <submittedName>
        <fullName evidence="3">Uncharacterized protein</fullName>
    </submittedName>
</protein>
<accession>A0A540W3A7</accession>
<keyword evidence="2" id="KW-0812">Transmembrane</keyword>
<keyword evidence="4" id="KW-1185">Reference proteome</keyword>
<evidence type="ECO:0000256" key="2">
    <source>
        <dbReference type="SAM" id="Phobius"/>
    </source>
</evidence>
<sequence>MTSSTLASALAVLGLVTGIGLLGYLVGRDVDRSARLGRDNWQRPGGYPVDPARPDRLHAAPTPATATAAPTAALPNQDRLRGTLPAASDLRFGTLVRWTSASAPQPKPICVPRAR</sequence>
<dbReference type="EMBL" id="VIGB01000003">
    <property type="protein sequence ID" value="TQF03505.1"/>
    <property type="molecule type" value="Genomic_DNA"/>
</dbReference>
<dbReference type="AlphaFoldDB" id="A0A540W3A7"/>
<evidence type="ECO:0000256" key="1">
    <source>
        <dbReference type="SAM" id="MobiDB-lite"/>
    </source>
</evidence>
<feature type="compositionally biased region" description="Low complexity" evidence="1">
    <location>
        <begin position="59"/>
        <end position="73"/>
    </location>
</feature>
<organism evidence="3 4">
    <name type="scientific">Kitasatospora acidiphila</name>
    <dbReference type="NCBI Taxonomy" id="2567942"/>
    <lineage>
        <taxon>Bacteria</taxon>
        <taxon>Bacillati</taxon>
        <taxon>Actinomycetota</taxon>
        <taxon>Actinomycetes</taxon>
        <taxon>Kitasatosporales</taxon>
        <taxon>Streptomycetaceae</taxon>
        <taxon>Kitasatospora</taxon>
    </lineage>
</organism>
<gene>
    <name evidence="3" type="ORF">E6W39_16290</name>
</gene>
<proteinExistence type="predicted"/>
<evidence type="ECO:0000313" key="3">
    <source>
        <dbReference type="EMBL" id="TQF03505.1"/>
    </source>
</evidence>
<name>A0A540W3A7_9ACTN</name>
<keyword evidence="2" id="KW-1133">Transmembrane helix</keyword>
<evidence type="ECO:0000313" key="4">
    <source>
        <dbReference type="Proteomes" id="UP000319103"/>
    </source>
</evidence>
<reference evidence="3 4" key="1">
    <citation type="submission" date="2019-06" db="EMBL/GenBank/DDBJ databases">
        <title>Description of Kitasatospora acidophila sp. nov. isolated from pine grove soil, and reclassification of Streptomyces novaecaesareae to Kitasatospora novaeceasareae comb. nov.</title>
        <authorList>
            <person name="Kim M.J."/>
        </authorList>
    </citation>
    <scope>NUCLEOTIDE SEQUENCE [LARGE SCALE GENOMIC DNA]</scope>
    <source>
        <strain evidence="3 4">MMS16-CNU292</strain>
    </source>
</reference>
<dbReference type="Proteomes" id="UP000319103">
    <property type="component" value="Unassembled WGS sequence"/>
</dbReference>
<dbReference type="OrthoDB" id="9954592at2"/>
<feature type="region of interest" description="Disordered" evidence="1">
    <location>
        <begin position="35"/>
        <end position="80"/>
    </location>
</feature>